<evidence type="ECO:0000313" key="2">
    <source>
        <dbReference type="Proteomes" id="UP000498980"/>
    </source>
</evidence>
<accession>A0A7J0CEU7</accession>
<dbReference type="EMBL" id="BLWC01000001">
    <property type="protein sequence ID" value="GFN00778.1"/>
    <property type="molecule type" value="Genomic_DNA"/>
</dbReference>
<protein>
    <submittedName>
        <fullName evidence="1">Uncharacterized protein</fullName>
    </submittedName>
</protein>
<gene>
    <name evidence="1" type="ORF">Sfulv_55880</name>
</gene>
<sequence>MHFRVTLECGVSARIDGATHRRLLGHVEERGYERTAVRGGYVVTLPGDALVAVLRESTYAGRQGLC</sequence>
<dbReference type="AlphaFoldDB" id="A0A7J0CEU7"/>
<evidence type="ECO:0000313" key="1">
    <source>
        <dbReference type="EMBL" id="GFN00778.1"/>
    </source>
</evidence>
<name>A0A7J0CEU7_9ACTN</name>
<organism evidence="1 2">
    <name type="scientific">Streptomyces fulvorobeus</name>
    <dbReference type="NCBI Taxonomy" id="284028"/>
    <lineage>
        <taxon>Bacteria</taxon>
        <taxon>Bacillati</taxon>
        <taxon>Actinomycetota</taxon>
        <taxon>Actinomycetes</taxon>
        <taxon>Kitasatosporales</taxon>
        <taxon>Streptomycetaceae</taxon>
        <taxon>Streptomyces</taxon>
    </lineage>
</organism>
<proteinExistence type="predicted"/>
<comment type="caution">
    <text evidence="1">The sequence shown here is derived from an EMBL/GenBank/DDBJ whole genome shotgun (WGS) entry which is preliminary data.</text>
</comment>
<keyword evidence="2" id="KW-1185">Reference proteome</keyword>
<dbReference type="Proteomes" id="UP000498980">
    <property type="component" value="Unassembled WGS sequence"/>
</dbReference>
<reference evidence="1 2" key="1">
    <citation type="submission" date="2020-05" db="EMBL/GenBank/DDBJ databases">
        <title>Whole genome shotgun sequence of Streptomyces fulvorobeus NBRC 15897.</title>
        <authorList>
            <person name="Komaki H."/>
            <person name="Tamura T."/>
        </authorList>
    </citation>
    <scope>NUCLEOTIDE SEQUENCE [LARGE SCALE GENOMIC DNA]</scope>
    <source>
        <strain evidence="1 2">NBRC 15897</strain>
    </source>
</reference>